<dbReference type="AlphaFoldDB" id="A0A564T164"/>
<organism evidence="1 2">
    <name type="scientific">[Ruminococcus] torques</name>
    <dbReference type="NCBI Taxonomy" id="33039"/>
    <lineage>
        <taxon>Bacteria</taxon>
        <taxon>Bacillati</taxon>
        <taxon>Bacillota</taxon>
        <taxon>Clostridia</taxon>
        <taxon>Lachnospirales</taxon>
        <taxon>Lachnospiraceae</taxon>
        <taxon>Mediterraneibacter</taxon>
    </lineage>
</organism>
<proteinExistence type="predicted"/>
<name>A0A564T164_9FIRM</name>
<evidence type="ECO:0000313" key="1">
    <source>
        <dbReference type="EMBL" id="VUX01155.1"/>
    </source>
</evidence>
<evidence type="ECO:0000313" key="2">
    <source>
        <dbReference type="Proteomes" id="UP000363661"/>
    </source>
</evidence>
<dbReference type="Proteomes" id="UP000363661">
    <property type="component" value="Unassembled WGS sequence"/>
</dbReference>
<accession>A0A564T164</accession>
<dbReference type="EMBL" id="CABHNA010000038">
    <property type="protein sequence ID" value="VUX01155.1"/>
    <property type="molecule type" value="Genomic_DNA"/>
</dbReference>
<reference evidence="1 2" key="1">
    <citation type="submission" date="2019-07" db="EMBL/GenBank/DDBJ databases">
        <authorList>
            <person name="Hibberd C M."/>
            <person name="Gehrig L. J."/>
            <person name="Chang H.-W."/>
            <person name="Venkatesh S."/>
        </authorList>
    </citation>
    <scope>NUCLEOTIDE SEQUENCE [LARGE SCALE GENOMIC DNA]</scope>
    <source>
        <strain evidence="1">Ruminococcus_torques_SSTS_Bg7063</strain>
    </source>
</reference>
<gene>
    <name evidence="1" type="ORF">RTSSTS7063_00839</name>
</gene>
<protein>
    <submittedName>
        <fullName evidence="1">Uncharacterized protein</fullName>
    </submittedName>
</protein>
<sequence length="59" mass="6813">MSFILRFFLIRTVGKLFLELRVILYGVSVKLNPTADTVLPGSQGNFPWRQAVEDLYLLR</sequence>
<keyword evidence="2" id="KW-1185">Reference proteome</keyword>